<dbReference type="InterPro" id="IPR058925">
    <property type="entry name" value="zf-C2H2_AcuF"/>
</dbReference>
<protein>
    <recommendedName>
        <fullName evidence="2">Oxidoreductase acuF-like C2H2 type zinc-finger domain-containing protein</fullName>
    </recommendedName>
</protein>
<dbReference type="EMBL" id="MU864948">
    <property type="protein sequence ID" value="KAK4464391.1"/>
    <property type="molecule type" value="Genomic_DNA"/>
</dbReference>
<reference evidence="3" key="1">
    <citation type="journal article" date="2023" name="Mol. Phylogenet. Evol.">
        <title>Genome-scale phylogeny and comparative genomics of the fungal order Sordariales.</title>
        <authorList>
            <person name="Hensen N."/>
            <person name="Bonometti L."/>
            <person name="Westerberg I."/>
            <person name="Brannstrom I.O."/>
            <person name="Guillou S."/>
            <person name="Cros-Aarteil S."/>
            <person name="Calhoun S."/>
            <person name="Haridas S."/>
            <person name="Kuo A."/>
            <person name="Mondo S."/>
            <person name="Pangilinan J."/>
            <person name="Riley R."/>
            <person name="LaButti K."/>
            <person name="Andreopoulos B."/>
            <person name="Lipzen A."/>
            <person name="Chen C."/>
            <person name="Yan M."/>
            <person name="Daum C."/>
            <person name="Ng V."/>
            <person name="Clum A."/>
            <person name="Steindorff A."/>
            <person name="Ohm R.A."/>
            <person name="Martin F."/>
            <person name="Silar P."/>
            <person name="Natvig D.O."/>
            <person name="Lalanne C."/>
            <person name="Gautier V."/>
            <person name="Ament-Velasquez S.L."/>
            <person name="Kruys A."/>
            <person name="Hutchinson M.I."/>
            <person name="Powell A.J."/>
            <person name="Barry K."/>
            <person name="Miller A.N."/>
            <person name="Grigoriev I.V."/>
            <person name="Debuchy R."/>
            <person name="Gladieux P."/>
            <person name="Hiltunen Thoren M."/>
            <person name="Johannesson H."/>
        </authorList>
    </citation>
    <scope>NUCLEOTIDE SEQUENCE</scope>
    <source>
        <strain evidence="3">PSN324</strain>
    </source>
</reference>
<accession>A0AAV9HZ68</accession>
<organism evidence="3 4">
    <name type="scientific">Cladorrhinum samala</name>
    <dbReference type="NCBI Taxonomy" id="585594"/>
    <lineage>
        <taxon>Eukaryota</taxon>
        <taxon>Fungi</taxon>
        <taxon>Dikarya</taxon>
        <taxon>Ascomycota</taxon>
        <taxon>Pezizomycotina</taxon>
        <taxon>Sordariomycetes</taxon>
        <taxon>Sordariomycetidae</taxon>
        <taxon>Sordariales</taxon>
        <taxon>Podosporaceae</taxon>
        <taxon>Cladorrhinum</taxon>
    </lineage>
</organism>
<evidence type="ECO:0000313" key="3">
    <source>
        <dbReference type="EMBL" id="KAK4464391.1"/>
    </source>
</evidence>
<reference evidence="3" key="2">
    <citation type="submission" date="2023-06" db="EMBL/GenBank/DDBJ databases">
        <authorList>
            <consortium name="Lawrence Berkeley National Laboratory"/>
            <person name="Mondo S.J."/>
            <person name="Hensen N."/>
            <person name="Bonometti L."/>
            <person name="Westerberg I."/>
            <person name="Brannstrom I.O."/>
            <person name="Guillou S."/>
            <person name="Cros-Aarteil S."/>
            <person name="Calhoun S."/>
            <person name="Haridas S."/>
            <person name="Kuo A."/>
            <person name="Pangilinan J."/>
            <person name="Riley R."/>
            <person name="Labutti K."/>
            <person name="Andreopoulos B."/>
            <person name="Lipzen A."/>
            <person name="Chen C."/>
            <person name="Yanf M."/>
            <person name="Daum C."/>
            <person name="Ng V."/>
            <person name="Clum A."/>
            <person name="Steindorff A."/>
            <person name="Ohm R."/>
            <person name="Martin F."/>
            <person name="Silar P."/>
            <person name="Natvig D."/>
            <person name="Lalanne C."/>
            <person name="Gautier V."/>
            <person name="Ament-Velasquez S.L."/>
            <person name="Kruys A."/>
            <person name="Hutchinson M.I."/>
            <person name="Powell A.J."/>
            <person name="Barry K."/>
            <person name="Miller A.N."/>
            <person name="Grigoriev I.V."/>
            <person name="Debuchy R."/>
            <person name="Gladieux P."/>
            <person name="Thoren M.H."/>
            <person name="Johannesson H."/>
        </authorList>
    </citation>
    <scope>NUCLEOTIDE SEQUENCE</scope>
    <source>
        <strain evidence="3">PSN324</strain>
    </source>
</reference>
<evidence type="ECO:0000259" key="2">
    <source>
        <dbReference type="Pfam" id="PF26082"/>
    </source>
</evidence>
<feature type="domain" description="Oxidoreductase acuF-like C2H2 type zinc-finger" evidence="2">
    <location>
        <begin position="335"/>
        <end position="363"/>
    </location>
</feature>
<comment type="caution">
    <text evidence="3">The sequence shown here is derived from an EMBL/GenBank/DDBJ whole genome shotgun (WGS) entry which is preliminary data.</text>
</comment>
<dbReference type="PANTHER" id="PTHR35391:SF7">
    <property type="entry name" value="C2H2-TYPE DOMAIN-CONTAINING PROTEIN"/>
    <property type="match status" value="1"/>
</dbReference>
<feature type="region of interest" description="Disordered" evidence="1">
    <location>
        <begin position="438"/>
        <end position="490"/>
    </location>
</feature>
<dbReference type="Pfam" id="PF26082">
    <property type="entry name" value="zf-C2H2_AcuF"/>
    <property type="match status" value="1"/>
</dbReference>
<feature type="region of interest" description="Disordered" evidence="1">
    <location>
        <begin position="154"/>
        <end position="180"/>
    </location>
</feature>
<name>A0AAV9HZ68_9PEZI</name>
<feature type="compositionally biased region" description="Basic and acidic residues" evidence="1">
    <location>
        <begin position="463"/>
        <end position="490"/>
    </location>
</feature>
<proteinExistence type="predicted"/>
<gene>
    <name evidence="3" type="ORF">QBC42DRAFT_45550</name>
</gene>
<evidence type="ECO:0000313" key="4">
    <source>
        <dbReference type="Proteomes" id="UP001321749"/>
    </source>
</evidence>
<sequence length="559" mass="62521">MTSIVKFDRRHDTIAKIEQWQLKQSIVQDQDDHVTVLPSQGHVSRLCQFLLDLFREIMVLLRKENKTSSAIEMDLERSRSAIVLWSDGYGIAQGDFDETLEKSNRLRRAVVKTLSHIGAILIERLIPQAEIGSDQLQGLCLRVRTALEDAGRLIGDGVGSDSDSDSDESSSGDSVRSSGDDMAEIAEDLRTDTCCLAGLGPLLKNPVYDMPAEAEPQTLLACTWHPTQHYSDKIQSRFPQADKDLVNRLGKANYKRYLRCQAVRDDGHQNEGSVAGEDTASYMAPTLAAGSKFHDSGIGSSIAPTTVSYAETVMSYSHDGRSVRVPPLPEGAKDGRPFECVACSRMVVMKNASAWKRHIYLDLQPYACLDLQCAYNGAPFPSRRQWVSHLALDHDMDPDWRSINCSLCLQETGEGKRSIVQHLSRHLEEISLSALPAGIDSNTTSEVDSENDGPEDILPARNAADEDPKQQIKTQDSDSSQHDQPGDRNRVPQAAALGKEQLQHMPVMPTICRDCKFYAREGPDQQNKLLQHYNSEEHRINRLQRYRFRICTTRTNRFL</sequence>
<dbReference type="PANTHER" id="PTHR35391">
    <property type="entry name" value="C2H2-TYPE DOMAIN-CONTAINING PROTEIN-RELATED"/>
    <property type="match status" value="1"/>
</dbReference>
<dbReference type="Proteomes" id="UP001321749">
    <property type="component" value="Unassembled WGS sequence"/>
</dbReference>
<keyword evidence="4" id="KW-1185">Reference proteome</keyword>
<evidence type="ECO:0000256" key="1">
    <source>
        <dbReference type="SAM" id="MobiDB-lite"/>
    </source>
</evidence>
<dbReference type="AlphaFoldDB" id="A0AAV9HZ68"/>